<dbReference type="AlphaFoldDB" id="A0A7J9NDD8"/>
<sequence length="40" mass="4701">MVVIEDAVWNLCISSYKAASKFKHRSFPYYNQLNSIYAKD</sequence>
<reference evidence="1 2" key="1">
    <citation type="journal article" date="2019" name="Genome Biol. Evol.">
        <title>Insights into the evolution of the New World diploid cottons (Gossypium, subgenus Houzingenia) based on genome sequencing.</title>
        <authorList>
            <person name="Grover C.E."/>
            <person name="Arick M.A. 2nd"/>
            <person name="Thrash A."/>
            <person name="Conover J.L."/>
            <person name="Sanders W.S."/>
            <person name="Peterson D.G."/>
            <person name="Frelichowski J.E."/>
            <person name="Scheffler J.A."/>
            <person name="Scheffler B.E."/>
            <person name="Wendel J.F."/>
        </authorList>
    </citation>
    <scope>NUCLEOTIDE SEQUENCE [LARGE SCALE GENOMIC DNA]</scope>
    <source>
        <strain evidence="1">1</strain>
        <tissue evidence="1">Leaf</tissue>
    </source>
</reference>
<protein>
    <submittedName>
        <fullName evidence="1">Uncharacterized protein</fullName>
    </submittedName>
</protein>
<dbReference type="Proteomes" id="UP000593576">
    <property type="component" value="Unassembled WGS sequence"/>
</dbReference>
<gene>
    <name evidence="1" type="ORF">Goshw_012846</name>
</gene>
<comment type="caution">
    <text evidence="1">The sequence shown here is derived from an EMBL/GenBank/DDBJ whole genome shotgun (WGS) entry which is preliminary data.</text>
</comment>
<dbReference type="OrthoDB" id="618098at2759"/>
<evidence type="ECO:0000313" key="2">
    <source>
        <dbReference type="Proteomes" id="UP000593576"/>
    </source>
</evidence>
<dbReference type="EMBL" id="JABFAF010278891">
    <property type="protein sequence ID" value="MBA0881198.1"/>
    <property type="molecule type" value="Genomic_DNA"/>
</dbReference>
<proteinExistence type="predicted"/>
<keyword evidence="2" id="KW-1185">Reference proteome</keyword>
<evidence type="ECO:0000313" key="1">
    <source>
        <dbReference type="EMBL" id="MBA0881198.1"/>
    </source>
</evidence>
<name>A0A7J9NDD8_GOSSC</name>
<organism evidence="1 2">
    <name type="scientific">Gossypium schwendimanii</name>
    <name type="common">Cotton</name>
    <dbReference type="NCBI Taxonomy" id="34291"/>
    <lineage>
        <taxon>Eukaryota</taxon>
        <taxon>Viridiplantae</taxon>
        <taxon>Streptophyta</taxon>
        <taxon>Embryophyta</taxon>
        <taxon>Tracheophyta</taxon>
        <taxon>Spermatophyta</taxon>
        <taxon>Magnoliopsida</taxon>
        <taxon>eudicotyledons</taxon>
        <taxon>Gunneridae</taxon>
        <taxon>Pentapetalae</taxon>
        <taxon>rosids</taxon>
        <taxon>malvids</taxon>
        <taxon>Malvales</taxon>
        <taxon>Malvaceae</taxon>
        <taxon>Malvoideae</taxon>
        <taxon>Gossypium</taxon>
    </lineage>
</organism>
<accession>A0A7J9NDD8</accession>